<protein>
    <recommendedName>
        <fullName evidence="9">Glycine transporter domain-containing protein</fullName>
    </recommendedName>
</protein>
<evidence type="ECO:0000256" key="6">
    <source>
        <dbReference type="ARBA" id="ARBA00023136"/>
    </source>
</evidence>
<organism evidence="10 11">
    <name type="scientific">Cnuibacter physcomitrellae</name>
    <dbReference type="NCBI Taxonomy" id="1619308"/>
    <lineage>
        <taxon>Bacteria</taxon>
        <taxon>Bacillati</taxon>
        <taxon>Actinomycetota</taxon>
        <taxon>Actinomycetes</taxon>
        <taxon>Micrococcales</taxon>
        <taxon>Microbacteriaceae</taxon>
        <taxon>Cnuibacter</taxon>
    </lineage>
</organism>
<feature type="transmembrane region" description="Helical" evidence="8">
    <location>
        <begin position="203"/>
        <end position="222"/>
    </location>
</feature>
<evidence type="ECO:0000256" key="3">
    <source>
        <dbReference type="ARBA" id="ARBA00022475"/>
    </source>
</evidence>
<evidence type="ECO:0000259" key="9">
    <source>
        <dbReference type="Pfam" id="PF03458"/>
    </source>
</evidence>
<feature type="transmembrane region" description="Helical" evidence="8">
    <location>
        <begin position="262"/>
        <end position="282"/>
    </location>
</feature>
<feature type="transmembrane region" description="Helical" evidence="8">
    <location>
        <begin position="112"/>
        <end position="135"/>
    </location>
</feature>
<feature type="compositionally biased region" description="Basic and acidic residues" evidence="7">
    <location>
        <begin position="33"/>
        <end position="43"/>
    </location>
</feature>
<feature type="compositionally biased region" description="Low complexity" evidence="7">
    <location>
        <begin position="64"/>
        <end position="85"/>
    </location>
</feature>
<feature type="region of interest" description="Disordered" evidence="7">
    <location>
        <begin position="1"/>
        <end position="85"/>
    </location>
</feature>
<dbReference type="PANTHER" id="PTHR30506">
    <property type="entry name" value="INNER MEMBRANE PROTEIN"/>
    <property type="match status" value="1"/>
</dbReference>
<keyword evidence="11" id="KW-1185">Reference proteome</keyword>
<feature type="transmembrane region" description="Helical" evidence="8">
    <location>
        <begin position="88"/>
        <end position="106"/>
    </location>
</feature>
<evidence type="ECO:0000256" key="4">
    <source>
        <dbReference type="ARBA" id="ARBA00022692"/>
    </source>
</evidence>
<dbReference type="Pfam" id="PF03458">
    <property type="entry name" value="Gly_transporter"/>
    <property type="match status" value="2"/>
</dbReference>
<feature type="domain" description="Glycine transporter" evidence="9">
    <location>
        <begin position="182"/>
        <end position="255"/>
    </location>
</feature>
<evidence type="ECO:0000256" key="1">
    <source>
        <dbReference type="ARBA" id="ARBA00004651"/>
    </source>
</evidence>
<dbReference type="GO" id="GO:0005886">
    <property type="term" value="C:plasma membrane"/>
    <property type="evidence" value="ECO:0007669"/>
    <property type="project" value="UniProtKB-SubCell"/>
</dbReference>
<evidence type="ECO:0000256" key="2">
    <source>
        <dbReference type="ARBA" id="ARBA00008193"/>
    </source>
</evidence>
<evidence type="ECO:0000256" key="7">
    <source>
        <dbReference type="SAM" id="MobiDB-lite"/>
    </source>
</evidence>
<evidence type="ECO:0000313" key="11">
    <source>
        <dbReference type="Proteomes" id="UP000192775"/>
    </source>
</evidence>
<sequence>MRGRTVAVRCVHRRRSRRRALPHGVAAARRRRRPEDRPWERGADAPAARARAGGGLGAPHTLGPGVTAAASAGSAGATSRPPASRSRAATTAFTVADIVATLLFAFEGARLAALAGLDVFGIVVVGLASSTVGGILRDLLLGDTPPFAFRSPSRLVAALGGSALALGVVGSGTELPEAVISVADALGLALFAVTGAEKAVDHGSNGLVTVILGTLTAVGGGITRDLLTGVVPTVLTSSVYASAAALGALGVWAVWRMRAPMIAAMAVGFLLTAGLRIAALAWDWQLPHLVTP</sequence>
<keyword evidence="5 8" id="KW-1133">Transmembrane helix</keyword>
<dbReference type="STRING" id="1619308.B5808_07520"/>
<keyword evidence="4 8" id="KW-0812">Transmembrane</keyword>
<evidence type="ECO:0000256" key="5">
    <source>
        <dbReference type="ARBA" id="ARBA00022989"/>
    </source>
</evidence>
<feature type="transmembrane region" description="Helical" evidence="8">
    <location>
        <begin position="234"/>
        <end position="255"/>
    </location>
</feature>
<dbReference type="AlphaFoldDB" id="A0A1X9LLA0"/>
<feature type="domain" description="Glycine transporter" evidence="9">
    <location>
        <begin position="95"/>
        <end position="166"/>
    </location>
</feature>
<comment type="subcellular location">
    <subcellularLocation>
        <location evidence="1">Cell membrane</location>
        <topology evidence="1">Multi-pass membrane protein</topology>
    </subcellularLocation>
</comment>
<keyword evidence="6 8" id="KW-0472">Membrane</keyword>
<feature type="compositionally biased region" description="Basic residues" evidence="7">
    <location>
        <begin position="10"/>
        <end position="21"/>
    </location>
</feature>
<name>A0A1X9LLA0_9MICO</name>
<accession>A0A1X9LLA0</accession>
<dbReference type="InterPro" id="IPR005115">
    <property type="entry name" value="Gly_transporter"/>
</dbReference>
<gene>
    <name evidence="10" type="ORF">B5808_07520</name>
</gene>
<evidence type="ECO:0000256" key="8">
    <source>
        <dbReference type="SAM" id="Phobius"/>
    </source>
</evidence>
<dbReference type="PANTHER" id="PTHR30506:SF3">
    <property type="entry name" value="UPF0126 INNER MEMBRANE PROTEIN YADS-RELATED"/>
    <property type="match status" value="1"/>
</dbReference>
<proteinExistence type="inferred from homology"/>
<comment type="similarity">
    <text evidence="2">Belongs to the UPF0126 family.</text>
</comment>
<dbReference type="KEGG" id="cphy:B5808_07520"/>
<dbReference type="Proteomes" id="UP000192775">
    <property type="component" value="Chromosome"/>
</dbReference>
<keyword evidence="3" id="KW-1003">Cell membrane</keyword>
<dbReference type="EMBL" id="CP020715">
    <property type="protein sequence ID" value="ARJ05068.1"/>
    <property type="molecule type" value="Genomic_DNA"/>
</dbReference>
<reference evidence="10 11" key="1">
    <citation type="submission" date="2017-04" db="EMBL/GenBank/DDBJ databases">
        <authorList>
            <person name="Afonso C.L."/>
            <person name="Miller P.J."/>
            <person name="Scott M.A."/>
            <person name="Spackman E."/>
            <person name="Goraichik I."/>
            <person name="Dimitrov K.M."/>
            <person name="Suarez D.L."/>
            <person name="Swayne D.E."/>
        </authorList>
    </citation>
    <scope>NUCLEOTIDE SEQUENCE [LARGE SCALE GENOMIC DNA]</scope>
    <source>
        <strain evidence="11">XA(T)</strain>
    </source>
</reference>
<evidence type="ECO:0000313" key="10">
    <source>
        <dbReference type="EMBL" id="ARJ05068.1"/>
    </source>
</evidence>